<dbReference type="Pfam" id="PF01535">
    <property type="entry name" value="PPR"/>
    <property type="match status" value="2"/>
</dbReference>
<name>A0A8S0UD02_OLEEU</name>
<comment type="similarity">
    <text evidence="1">Belongs to the PPR family. PCMP-H subfamily.</text>
</comment>
<keyword evidence="2" id="KW-0677">Repeat</keyword>
<dbReference type="OrthoDB" id="185373at2759"/>
<dbReference type="GO" id="GO:0003723">
    <property type="term" value="F:RNA binding"/>
    <property type="evidence" value="ECO:0007669"/>
    <property type="project" value="InterPro"/>
</dbReference>
<dbReference type="PANTHER" id="PTHR47926">
    <property type="entry name" value="PENTATRICOPEPTIDE REPEAT-CONTAINING PROTEIN"/>
    <property type="match status" value="1"/>
</dbReference>
<evidence type="ECO:0000313" key="5">
    <source>
        <dbReference type="EMBL" id="CAA3014753.1"/>
    </source>
</evidence>
<dbReference type="InterPro" id="IPR032867">
    <property type="entry name" value="DYW_dom"/>
</dbReference>
<evidence type="ECO:0000256" key="3">
    <source>
        <dbReference type="PROSITE-ProRule" id="PRU00708"/>
    </source>
</evidence>
<keyword evidence="6" id="KW-1185">Reference proteome</keyword>
<dbReference type="Proteomes" id="UP000594638">
    <property type="component" value="Unassembled WGS sequence"/>
</dbReference>
<sequence length="543" mass="61770">MATVRRRVFSLLSRTQNFNFNPKSHLTVPLSQPINSKSDDQMLFRILESCKLFPNLRTAVAVHNKIIKHGYGMYPSLLSLLVSVYVSCEQINLAHQLLGEICFLDFDIVIANMMITSFMEIGETDIAKNVFSAIPARDVITWNSTIGGYVKNGLFKDSIDIFKEMLRKNIEPDGFTFASVVTACARLGALRHAKWVHGLMIEKRIEVNYILSSALVDMYSRCGRIETAKEIFNTAQRTDVSVWNAMINGLALHGLALDAILVFSIMKVENVSPDSVTFVGILTACSHCGFIEEGRKYFNLMQREHSIQPQLEHYGAMVDLLARAGLIEEAYAMIKEMRMEPDVVIWRALLSACGTHKNPELGEVAIKRIKHLESGDYVLLSNIYSSMKKWDSAETVRYTMKKNGVRKCSGKSLVELRGVIHQFKAADRYHPETEAIYRVLDALIHRTRMQGYVSMSDLVFMDISEEEKEENLNYHSEKLALTYAIIKSSPGTEIQISKNLRTCPDCHSWMKIVSQVLNRVITVRDRIRFHRFESGFCTCGDYW</sequence>
<evidence type="ECO:0000313" key="6">
    <source>
        <dbReference type="Proteomes" id="UP000594638"/>
    </source>
</evidence>
<dbReference type="GO" id="GO:0009451">
    <property type="term" value="P:RNA modification"/>
    <property type="evidence" value="ECO:0007669"/>
    <property type="project" value="InterPro"/>
</dbReference>
<dbReference type="NCBIfam" id="TIGR00756">
    <property type="entry name" value="PPR"/>
    <property type="match status" value="3"/>
</dbReference>
<feature type="repeat" description="PPR" evidence="3">
    <location>
        <begin position="239"/>
        <end position="273"/>
    </location>
</feature>
<dbReference type="InterPro" id="IPR046848">
    <property type="entry name" value="E_motif"/>
</dbReference>
<dbReference type="Gramene" id="OE9A019395T1">
    <property type="protein sequence ID" value="OE9A019395C1"/>
    <property type="gene ID" value="OE9A019395"/>
</dbReference>
<dbReference type="FunFam" id="1.25.40.10:FF:000242">
    <property type="entry name" value="Pentatricopeptide repeat-containing protein"/>
    <property type="match status" value="1"/>
</dbReference>
<dbReference type="EMBL" id="CACTIH010007504">
    <property type="protein sequence ID" value="CAA3014753.1"/>
    <property type="molecule type" value="Genomic_DNA"/>
</dbReference>
<accession>A0A8S0UD02</accession>
<feature type="repeat" description="PPR" evidence="3">
    <location>
        <begin position="173"/>
        <end position="207"/>
    </location>
</feature>
<feature type="domain" description="DYW" evidence="4">
    <location>
        <begin position="451"/>
        <end position="543"/>
    </location>
</feature>
<gene>
    <name evidence="5" type="ORF">OLEA9_A019395</name>
</gene>
<proteinExistence type="inferred from homology"/>
<evidence type="ECO:0000256" key="2">
    <source>
        <dbReference type="ARBA" id="ARBA00022737"/>
    </source>
</evidence>
<evidence type="ECO:0000256" key="1">
    <source>
        <dbReference type="ARBA" id="ARBA00006643"/>
    </source>
</evidence>
<dbReference type="AlphaFoldDB" id="A0A8S0UD02"/>
<dbReference type="GO" id="GO:0008270">
    <property type="term" value="F:zinc ion binding"/>
    <property type="evidence" value="ECO:0007669"/>
    <property type="project" value="InterPro"/>
</dbReference>
<dbReference type="InterPro" id="IPR011990">
    <property type="entry name" value="TPR-like_helical_dom_sf"/>
</dbReference>
<dbReference type="Pfam" id="PF20431">
    <property type="entry name" value="E_motif"/>
    <property type="match status" value="1"/>
</dbReference>
<feature type="repeat" description="PPR" evidence="3">
    <location>
        <begin position="138"/>
        <end position="172"/>
    </location>
</feature>
<dbReference type="InterPro" id="IPR046960">
    <property type="entry name" value="PPR_At4g14850-like_plant"/>
</dbReference>
<reference evidence="5 6" key="1">
    <citation type="submission" date="2019-12" db="EMBL/GenBank/DDBJ databases">
        <authorList>
            <person name="Alioto T."/>
            <person name="Alioto T."/>
            <person name="Gomez Garrido J."/>
        </authorList>
    </citation>
    <scope>NUCLEOTIDE SEQUENCE [LARGE SCALE GENOMIC DNA]</scope>
</reference>
<dbReference type="InterPro" id="IPR002885">
    <property type="entry name" value="PPR_rpt"/>
</dbReference>
<organism evidence="5 6">
    <name type="scientific">Olea europaea subsp. europaea</name>
    <dbReference type="NCBI Taxonomy" id="158383"/>
    <lineage>
        <taxon>Eukaryota</taxon>
        <taxon>Viridiplantae</taxon>
        <taxon>Streptophyta</taxon>
        <taxon>Embryophyta</taxon>
        <taxon>Tracheophyta</taxon>
        <taxon>Spermatophyta</taxon>
        <taxon>Magnoliopsida</taxon>
        <taxon>eudicotyledons</taxon>
        <taxon>Gunneridae</taxon>
        <taxon>Pentapetalae</taxon>
        <taxon>asterids</taxon>
        <taxon>lamiids</taxon>
        <taxon>Lamiales</taxon>
        <taxon>Oleaceae</taxon>
        <taxon>Oleeae</taxon>
        <taxon>Olea</taxon>
    </lineage>
</organism>
<dbReference type="Gene3D" id="1.25.40.10">
    <property type="entry name" value="Tetratricopeptide repeat domain"/>
    <property type="match status" value="2"/>
</dbReference>
<evidence type="ECO:0000259" key="4">
    <source>
        <dbReference type="Pfam" id="PF14432"/>
    </source>
</evidence>
<protein>
    <submittedName>
        <fullName evidence="5">Pentatricopeptide repeat-containing At5g50990</fullName>
    </submittedName>
</protein>
<dbReference type="Pfam" id="PF13041">
    <property type="entry name" value="PPR_2"/>
    <property type="match status" value="2"/>
</dbReference>
<dbReference type="Pfam" id="PF14432">
    <property type="entry name" value="DYW_deaminase"/>
    <property type="match status" value="1"/>
</dbReference>
<dbReference type="PANTHER" id="PTHR47926:SF360">
    <property type="entry name" value="PENTATRICOPEPTIDE REPEAT-CONTAINING PROTEIN"/>
    <property type="match status" value="1"/>
</dbReference>
<comment type="caution">
    <text evidence="5">The sequence shown here is derived from an EMBL/GenBank/DDBJ whole genome shotgun (WGS) entry which is preliminary data.</text>
</comment>
<dbReference type="PROSITE" id="PS51375">
    <property type="entry name" value="PPR"/>
    <property type="match status" value="3"/>
</dbReference>